<gene>
    <name evidence="1" type="ORF">LCGC14_0850000</name>
</gene>
<organism evidence="1">
    <name type="scientific">marine sediment metagenome</name>
    <dbReference type="NCBI Taxonomy" id="412755"/>
    <lineage>
        <taxon>unclassified sequences</taxon>
        <taxon>metagenomes</taxon>
        <taxon>ecological metagenomes</taxon>
    </lineage>
</organism>
<dbReference type="EMBL" id="LAZR01002529">
    <property type="protein sequence ID" value="KKN28860.1"/>
    <property type="molecule type" value="Genomic_DNA"/>
</dbReference>
<sequence length="105" mass="11464">MRCIGRLGNPQRPTETDGKFGLLWGFFCVGSEYLLPYQAMLASTVLTHMASHKTFRASVGSSKLKVIKWVGNFSSTTVGNPRAELHPTHFSAELDEGWPGAPLVA</sequence>
<dbReference type="AlphaFoldDB" id="A0A0F9PAM6"/>
<reference evidence="1" key="1">
    <citation type="journal article" date="2015" name="Nature">
        <title>Complex archaea that bridge the gap between prokaryotes and eukaryotes.</title>
        <authorList>
            <person name="Spang A."/>
            <person name="Saw J.H."/>
            <person name="Jorgensen S.L."/>
            <person name="Zaremba-Niedzwiedzka K."/>
            <person name="Martijn J."/>
            <person name="Lind A.E."/>
            <person name="van Eijk R."/>
            <person name="Schleper C."/>
            <person name="Guy L."/>
            <person name="Ettema T.J."/>
        </authorList>
    </citation>
    <scope>NUCLEOTIDE SEQUENCE</scope>
</reference>
<name>A0A0F9PAM6_9ZZZZ</name>
<proteinExistence type="predicted"/>
<comment type="caution">
    <text evidence="1">The sequence shown here is derived from an EMBL/GenBank/DDBJ whole genome shotgun (WGS) entry which is preliminary data.</text>
</comment>
<protein>
    <submittedName>
        <fullName evidence="1">Uncharacterized protein</fullName>
    </submittedName>
</protein>
<accession>A0A0F9PAM6</accession>
<evidence type="ECO:0000313" key="1">
    <source>
        <dbReference type="EMBL" id="KKN28860.1"/>
    </source>
</evidence>